<dbReference type="Proteomes" id="UP000199128">
    <property type="component" value="Unassembled WGS sequence"/>
</dbReference>
<dbReference type="Pfam" id="PF13692">
    <property type="entry name" value="Glyco_trans_1_4"/>
    <property type="match status" value="1"/>
</dbReference>
<dbReference type="SUPFAM" id="SSF53756">
    <property type="entry name" value="UDP-Glycosyltransferase/glycogen phosphorylase"/>
    <property type="match status" value="1"/>
</dbReference>
<proteinExistence type="predicted"/>
<dbReference type="AlphaFoldDB" id="A0A1H9NHS3"/>
<evidence type="ECO:0000313" key="2">
    <source>
        <dbReference type="Proteomes" id="UP000199128"/>
    </source>
</evidence>
<name>A0A1H9NHS3_9ACTN</name>
<gene>
    <name evidence="1" type="ORF">SAMN05216446_0493</name>
</gene>
<dbReference type="RefSeq" id="WP_091007930.1">
    <property type="nucleotide sequence ID" value="NZ_FOGP01000001.1"/>
</dbReference>
<dbReference type="PANTHER" id="PTHR12526">
    <property type="entry name" value="GLYCOSYLTRANSFERASE"/>
    <property type="match status" value="1"/>
</dbReference>
<keyword evidence="1" id="KW-0808">Transferase</keyword>
<reference evidence="2" key="1">
    <citation type="submission" date="2016-10" db="EMBL/GenBank/DDBJ databases">
        <authorList>
            <person name="Varghese N."/>
            <person name="Submissions S."/>
        </authorList>
    </citation>
    <scope>NUCLEOTIDE SEQUENCE [LARGE SCALE GENOMIC DNA]</scope>
    <source>
        <strain evidence="2">KHGC19</strain>
    </source>
</reference>
<evidence type="ECO:0000313" key="1">
    <source>
        <dbReference type="EMBL" id="SER35472.1"/>
    </source>
</evidence>
<dbReference type="Gene3D" id="3.40.50.2000">
    <property type="entry name" value="Glycogen Phosphorylase B"/>
    <property type="match status" value="1"/>
</dbReference>
<sequence length="376" mass="42571">MNIAVVCEEQVELLPPVLSLLASLKRLGHTTTLITRDGSAIERLGIVVDHVVAYGDRPSGFFARKADIFRARKAIRDELRRGVGEYDLVWTTTDISAREAGPELFRYRYVVQLMELVETVPLLFNRMPLHTNAVSEIARRAWRVVVPEYNRAYMQQVYWNLPKVPRVLPNKPAYQREGGEAGENPYQDKVDAMAADPRKVVLYQGVFGPDRDVAPYARAIEKMGDDFALYLMGPTSTPESQEYVRHLCDEFSCVTFLGFVEPPHHLEFARHAWAGLMPYTPTWNNRYSPFNALYCAPNKIWEYTRFGLPVIASDVPGIRLALESGDFGCVVDAGDEATIVRAIEDIDARHDEMAKNSRTYYDSVDFDAIVADILSE</sequence>
<accession>A0A1H9NHS3</accession>
<organism evidence="1 2">
    <name type="scientific">Parafannyhessea umbonata</name>
    <dbReference type="NCBI Taxonomy" id="604330"/>
    <lineage>
        <taxon>Bacteria</taxon>
        <taxon>Bacillati</taxon>
        <taxon>Actinomycetota</taxon>
        <taxon>Coriobacteriia</taxon>
        <taxon>Coriobacteriales</taxon>
        <taxon>Atopobiaceae</taxon>
        <taxon>Parafannyhessea</taxon>
    </lineage>
</organism>
<dbReference type="EMBL" id="FOGP01000001">
    <property type="protein sequence ID" value="SER35472.1"/>
    <property type="molecule type" value="Genomic_DNA"/>
</dbReference>
<protein>
    <submittedName>
        <fullName evidence="1">Glycosyltransferase involved in cell wall bisynthesis</fullName>
    </submittedName>
</protein>
<dbReference type="GO" id="GO:0016740">
    <property type="term" value="F:transferase activity"/>
    <property type="evidence" value="ECO:0007669"/>
    <property type="project" value="UniProtKB-KW"/>
</dbReference>